<proteinExistence type="predicted"/>
<name>A0A915XLC3_9BACT</name>
<dbReference type="SUPFAM" id="SSF140931">
    <property type="entry name" value="Fic-like"/>
    <property type="match status" value="1"/>
</dbReference>
<keyword evidence="3" id="KW-1185">Reference proteome</keyword>
<dbReference type="PANTHER" id="PTHR35810">
    <property type="entry name" value="CYTOPLASMIC PROTEIN-RELATED"/>
    <property type="match status" value="1"/>
</dbReference>
<dbReference type="InterPro" id="IPR011204">
    <property type="entry name" value="Virulence_RhuM-like"/>
</dbReference>
<protein>
    <submittedName>
        <fullName evidence="2">Cytochrome c</fullName>
    </submittedName>
</protein>
<dbReference type="PANTHER" id="PTHR35810:SF1">
    <property type="entry name" value="CYTOPLASMIC PROTEIN"/>
    <property type="match status" value="1"/>
</dbReference>
<evidence type="ECO:0000313" key="2">
    <source>
        <dbReference type="EMBL" id="BCO10498.1"/>
    </source>
</evidence>
<dbReference type="InterPro" id="IPR053737">
    <property type="entry name" value="Type_II_TA_Toxin"/>
</dbReference>
<dbReference type="PROSITE" id="PS51459">
    <property type="entry name" value="FIDO"/>
    <property type="match status" value="1"/>
</dbReference>
<organism evidence="2 3">
    <name type="scientific">Desulfolithobacter dissulfuricans</name>
    <dbReference type="NCBI Taxonomy" id="2795293"/>
    <lineage>
        <taxon>Bacteria</taxon>
        <taxon>Pseudomonadati</taxon>
        <taxon>Thermodesulfobacteriota</taxon>
        <taxon>Desulfobulbia</taxon>
        <taxon>Desulfobulbales</taxon>
        <taxon>Desulfobulbaceae</taxon>
        <taxon>Desulfolithobacter</taxon>
    </lineage>
</organism>
<dbReference type="Pfam" id="PF13310">
    <property type="entry name" value="Virulence_RhuM"/>
    <property type="match status" value="1"/>
</dbReference>
<reference evidence="2" key="1">
    <citation type="submission" date="2020-12" db="EMBL/GenBank/DDBJ databases">
        <title>Desulfobium dissulfuricans gen. nov., sp. nov., a novel mesophilic, sulfate-reducing bacterium isolated from a deep-sea hydrothermal vent.</title>
        <authorList>
            <person name="Hashimoto Y."/>
            <person name="Tame A."/>
            <person name="Sawayama S."/>
            <person name="Miyazaki J."/>
            <person name="Takai K."/>
            <person name="Nakagawa S."/>
        </authorList>
    </citation>
    <scope>NUCLEOTIDE SEQUENCE</scope>
    <source>
        <strain evidence="2">GF1</strain>
    </source>
</reference>
<dbReference type="InterPro" id="IPR003812">
    <property type="entry name" value="Fido"/>
</dbReference>
<evidence type="ECO:0000313" key="3">
    <source>
        <dbReference type="Proteomes" id="UP001063350"/>
    </source>
</evidence>
<evidence type="ECO:0000259" key="1">
    <source>
        <dbReference type="PROSITE" id="PS51459"/>
    </source>
</evidence>
<dbReference type="InterPro" id="IPR036597">
    <property type="entry name" value="Fido-like_dom_sf"/>
</dbReference>
<dbReference type="KEGG" id="ddu:GF1_28740"/>
<dbReference type="AlphaFoldDB" id="A0A915XLC3"/>
<dbReference type="Pfam" id="PF02661">
    <property type="entry name" value="Fic"/>
    <property type="match status" value="1"/>
</dbReference>
<dbReference type="Gene3D" id="1.20.120.1870">
    <property type="entry name" value="Fic/DOC protein, Fido domain"/>
    <property type="match status" value="1"/>
</dbReference>
<feature type="domain" description="Fido" evidence="1">
    <location>
        <begin position="198"/>
        <end position="321"/>
    </location>
</feature>
<gene>
    <name evidence="2" type="ORF">GF1_28740</name>
</gene>
<accession>A0A915XLC3</accession>
<dbReference type="Proteomes" id="UP001063350">
    <property type="component" value="Chromosome"/>
</dbReference>
<dbReference type="EMBL" id="AP024233">
    <property type="protein sequence ID" value="BCO10498.1"/>
    <property type="molecule type" value="Genomic_DNA"/>
</dbReference>
<sequence length="326" mass="36046">MQSELGEIILYQAEDGSSLVDVRLRNETVWLTLNQMAELFGRDKSVISRHLRNIFQTGELVKESVVAKNATTAADGKTYQVDWYNLDAIISVGYRVNSKRGTRFRIWATSVLKDHLVKGYTLNERRLAEKGTSELQEVLSLLSSTLETHGLVNDEGRAVLEIVSAYAATWNLLLQYDEDRLALPAEPDANAVVPDPYEARAAIAKLKNELLSKGEASDLFGQERGEGLAAILGAVGQSFGGHDLYPGVALKAAHLLYFVIKDHPFSDGNKRIGAFLFLLFLRKNRLGVQRRFSNNALVALTLLIAASDPGQKEILVRLITHLITGE</sequence>